<proteinExistence type="predicted"/>
<dbReference type="Gene3D" id="3.30.470.20">
    <property type="entry name" value="ATP-grasp fold, B domain"/>
    <property type="match status" value="1"/>
</dbReference>
<organism evidence="6 7">
    <name type="scientific">Fictibacillus fluitans</name>
    <dbReference type="NCBI Taxonomy" id="3058422"/>
    <lineage>
        <taxon>Bacteria</taxon>
        <taxon>Bacillati</taxon>
        <taxon>Bacillota</taxon>
        <taxon>Bacilli</taxon>
        <taxon>Bacillales</taxon>
        <taxon>Fictibacillaceae</taxon>
        <taxon>Fictibacillus</taxon>
    </lineage>
</organism>
<dbReference type="Pfam" id="PF18603">
    <property type="entry name" value="LAL_C2"/>
    <property type="match status" value="1"/>
</dbReference>
<dbReference type="InterPro" id="IPR011761">
    <property type="entry name" value="ATP-grasp"/>
</dbReference>
<evidence type="ECO:0000256" key="2">
    <source>
        <dbReference type="ARBA" id="ARBA00022741"/>
    </source>
</evidence>
<dbReference type="RefSeq" id="WP_301165152.1">
    <property type="nucleotide sequence ID" value="NZ_JAUHTR010000002.1"/>
</dbReference>
<feature type="domain" description="ATP-grasp" evidence="5">
    <location>
        <begin position="115"/>
        <end position="314"/>
    </location>
</feature>
<comment type="caution">
    <text evidence="6">The sequence shown here is derived from an EMBL/GenBank/DDBJ whole genome shotgun (WGS) entry which is preliminary data.</text>
</comment>
<dbReference type="PANTHER" id="PTHR43585:SF2">
    <property type="entry name" value="ATP-GRASP ENZYME FSQD"/>
    <property type="match status" value="1"/>
</dbReference>
<dbReference type="PROSITE" id="PS50975">
    <property type="entry name" value="ATP_GRASP"/>
    <property type="match status" value="1"/>
</dbReference>
<dbReference type="EMBL" id="JAUHTR010000002">
    <property type="protein sequence ID" value="MDN4524100.1"/>
    <property type="molecule type" value="Genomic_DNA"/>
</dbReference>
<evidence type="ECO:0000256" key="4">
    <source>
        <dbReference type="PROSITE-ProRule" id="PRU00409"/>
    </source>
</evidence>
<keyword evidence="7" id="KW-1185">Reference proteome</keyword>
<evidence type="ECO:0000313" key="7">
    <source>
        <dbReference type="Proteomes" id="UP001172721"/>
    </source>
</evidence>
<evidence type="ECO:0000256" key="1">
    <source>
        <dbReference type="ARBA" id="ARBA00022598"/>
    </source>
</evidence>
<sequence>MKKKLLFVESNTTGTGMILLKKAGLWNYTPVFLTRNPKIYEGLAQIDCEIIQCNTNSVSELQNIIHDSFSIDEIAGIMTTSEYYLTIVSELIEGLGLPGNSPEAMMNCRYKHRTRLILKEADILQPWFKILKSLDEIEAAANEICFPCVVKPVDESGSNHVRLCQTIEEVKAQAQRILRIKTNPRGQNTARAVLVEEYLEGQEYSVEMYTWEGNSQCIGITEKRVKGSPYFVEYEHIFPAGLSSMVQGELENTVASALKAVRFVMGVTHTEVKVTEKGCIIVEINARPAGGMIPELIRRVKNVDLMELHTKAMLGKFSVPLMTSSGFAGIHFIVADQSGFINEVNGVSQVEKLEGIKYIHLTTKPGNEVHIPANASHRLGFIIAQMDTYEETEAKLEEAIKLISFKINPSKVVTT</sequence>
<keyword evidence="1" id="KW-0436">Ligase</keyword>
<evidence type="ECO:0000259" key="5">
    <source>
        <dbReference type="PROSITE" id="PS50975"/>
    </source>
</evidence>
<evidence type="ECO:0000256" key="3">
    <source>
        <dbReference type="ARBA" id="ARBA00022840"/>
    </source>
</evidence>
<dbReference type="SUPFAM" id="SSF56059">
    <property type="entry name" value="Glutathione synthetase ATP-binding domain-like"/>
    <property type="match status" value="1"/>
</dbReference>
<keyword evidence="3 4" id="KW-0067">ATP-binding</keyword>
<evidence type="ECO:0000313" key="6">
    <source>
        <dbReference type="EMBL" id="MDN4524100.1"/>
    </source>
</evidence>
<reference evidence="6" key="1">
    <citation type="submission" date="2023-07" db="EMBL/GenBank/DDBJ databases">
        <title>Fictibacillus sp. isolated from freshwater pond.</title>
        <authorList>
            <person name="Kirdat K."/>
            <person name="Bhat A."/>
            <person name="Mourya A."/>
            <person name="Yadav A."/>
        </authorList>
    </citation>
    <scope>NUCLEOTIDE SEQUENCE</scope>
    <source>
        <strain evidence="6">NE201</strain>
    </source>
</reference>
<protein>
    <submittedName>
        <fullName evidence="6">ATP-grasp domain-containing protein</fullName>
    </submittedName>
</protein>
<dbReference type="PANTHER" id="PTHR43585">
    <property type="entry name" value="FUMIPYRROLE BIOSYNTHESIS PROTEIN C"/>
    <property type="match status" value="1"/>
</dbReference>
<name>A0ABT8HTK0_9BACL</name>
<dbReference type="Pfam" id="PF13535">
    <property type="entry name" value="ATP-grasp_4"/>
    <property type="match status" value="1"/>
</dbReference>
<gene>
    <name evidence="6" type="ORF">QYB97_06420</name>
</gene>
<accession>A0ABT8HTK0</accession>
<dbReference type="Proteomes" id="UP001172721">
    <property type="component" value="Unassembled WGS sequence"/>
</dbReference>
<dbReference type="InterPro" id="IPR052032">
    <property type="entry name" value="ATP-dep_AA_Ligase"/>
</dbReference>
<dbReference type="InterPro" id="IPR040570">
    <property type="entry name" value="LAL_C2"/>
</dbReference>
<keyword evidence="2 4" id="KW-0547">Nucleotide-binding</keyword>